<evidence type="ECO:0000259" key="3">
    <source>
        <dbReference type="PROSITE" id="PS01124"/>
    </source>
</evidence>
<reference evidence="5" key="1">
    <citation type="journal article" date="2019" name="Int. J. Syst. Evol. Microbiol.">
        <title>The Global Catalogue of Microorganisms (GCM) 10K type strain sequencing project: providing services to taxonomists for standard genome sequencing and annotation.</title>
        <authorList>
            <consortium name="The Broad Institute Genomics Platform"/>
            <consortium name="The Broad Institute Genome Sequencing Center for Infectious Disease"/>
            <person name="Wu L."/>
            <person name="Ma J."/>
        </authorList>
    </citation>
    <scope>NUCLEOTIDE SEQUENCE [LARGE SCALE GENOMIC DNA]</scope>
    <source>
        <strain evidence="5">CCUG 50213</strain>
    </source>
</reference>
<evidence type="ECO:0000256" key="2">
    <source>
        <dbReference type="ARBA" id="ARBA00023163"/>
    </source>
</evidence>
<comment type="caution">
    <text evidence="4">The sequence shown here is derived from an EMBL/GenBank/DDBJ whole genome shotgun (WGS) entry which is preliminary data.</text>
</comment>
<dbReference type="SUPFAM" id="SSF46689">
    <property type="entry name" value="Homeodomain-like"/>
    <property type="match status" value="1"/>
</dbReference>
<keyword evidence="1" id="KW-0805">Transcription regulation</keyword>
<sequence>MTHLQRLRAERMAYLLRTTELTVAATGRTVGWSDPSYASRRFSAHWGVSPSDYRRRAPATPAAAIH</sequence>
<evidence type="ECO:0000313" key="4">
    <source>
        <dbReference type="EMBL" id="MFD1201010.1"/>
    </source>
</evidence>
<dbReference type="Pfam" id="PF12833">
    <property type="entry name" value="HTH_18"/>
    <property type="match status" value="1"/>
</dbReference>
<accession>A0ABW3TJY3</accession>
<evidence type="ECO:0000256" key="1">
    <source>
        <dbReference type="ARBA" id="ARBA00023015"/>
    </source>
</evidence>
<dbReference type="InterPro" id="IPR009057">
    <property type="entry name" value="Homeodomain-like_sf"/>
</dbReference>
<dbReference type="RefSeq" id="WP_382389075.1">
    <property type="nucleotide sequence ID" value="NZ_BAAAKZ010000003.1"/>
</dbReference>
<organism evidence="4 5">
    <name type="scientific">Leucobacter albus</name>
    <dbReference type="NCBI Taxonomy" id="272210"/>
    <lineage>
        <taxon>Bacteria</taxon>
        <taxon>Bacillati</taxon>
        <taxon>Actinomycetota</taxon>
        <taxon>Actinomycetes</taxon>
        <taxon>Micrococcales</taxon>
        <taxon>Microbacteriaceae</taxon>
        <taxon>Leucobacter</taxon>
    </lineage>
</organism>
<name>A0ABW3TJY3_9MICO</name>
<keyword evidence="5" id="KW-1185">Reference proteome</keyword>
<protein>
    <submittedName>
        <fullName evidence="4">Helix-turn-helix domain-containing protein</fullName>
    </submittedName>
</protein>
<dbReference type="EMBL" id="JBHTLY010000001">
    <property type="protein sequence ID" value="MFD1201010.1"/>
    <property type="molecule type" value="Genomic_DNA"/>
</dbReference>
<gene>
    <name evidence="4" type="ORF">ACFQ3U_03790</name>
</gene>
<dbReference type="Proteomes" id="UP001597181">
    <property type="component" value="Unassembled WGS sequence"/>
</dbReference>
<feature type="domain" description="HTH araC/xylS-type" evidence="3">
    <location>
        <begin position="1"/>
        <end position="56"/>
    </location>
</feature>
<dbReference type="Gene3D" id="1.10.10.60">
    <property type="entry name" value="Homeodomain-like"/>
    <property type="match status" value="1"/>
</dbReference>
<keyword evidence="2" id="KW-0804">Transcription</keyword>
<evidence type="ECO:0000313" key="5">
    <source>
        <dbReference type="Proteomes" id="UP001597181"/>
    </source>
</evidence>
<dbReference type="PROSITE" id="PS01124">
    <property type="entry name" value="HTH_ARAC_FAMILY_2"/>
    <property type="match status" value="1"/>
</dbReference>
<proteinExistence type="predicted"/>
<dbReference type="InterPro" id="IPR018060">
    <property type="entry name" value="HTH_AraC"/>
</dbReference>